<evidence type="ECO:0000256" key="4">
    <source>
        <dbReference type="ARBA" id="ARBA00022452"/>
    </source>
</evidence>
<evidence type="ECO:0000256" key="1">
    <source>
        <dbReference type="ARBA" id="ARBA00004571"/>
    </source>
</evidence>
<dbReference type="InterPro" id="IPR050298">
    <property type="entry name" value="Gram-neg_bact_OMP"/>
</dbReference>
<keyword evidence="10" id="KW-0998">Cell outer membrane</keyword>
<dbReference type="PRINTS" id="PR00184">
    <property type="entry name" value="NEISSPPORIN"/>
</dbReference>
<dbReference type="SUPFAM" id="SSF56935">
    <property type="entry name" value="Porins"/>
    <property type="match status" value="1"/>
</dbReference>
<dbReference type="CDD" id="cd00342">
    <property type="entry name" value="gram_neg_porins"/>
    <property type="match status" value="1"/>
</dbReference>
<keyword evidence="7" id="KW-0406">Ion transport</keyword>
<dbReference type="PANTHER" id="PTHR34501">
    <property type="entry name" value="PROTEIN YDDL-RELATED"/>
    <property type="match status" value="1"/>
</dbReference>
<keyword evidence="8" id="KW-0626">Porin</keyword>
<evidence type="ECO:0000256" key="8">
    <source>
        <dbReference type="ARBA" id="ARBA00023114"/>
    </source>
</evidence>
<sequence length="384" mass="40552">MRKVLVAAAATALSGAASAQSSVTLYGLIDTGIGYTNVDGIYTDPATGRRTSIDNSRIGLTTGTTAGSRWGLRGKEDLGDGLYAVFQLESGFDSRKGTSLQSGRLFGREATVGLGSADWGEVRLGRQYNVAARYFSGMFGSSFGGGFNQLNTGAGLGFSSAYYVRYDNLVVYETPSLGGFKAAVGYAFNADDQRSAETGFATADNTRAITAGLRYDNGPLMGFATYDQLNGSNKLSQAQVDATPRSYIVGGSYDFEVFKVALAYNRLTDGWFAGKGLPNGGSIGAFTGTPSYAFSKGFRSNSYMVAVAAPVGGSGGAFASWQRADANSKQLTGGDSASNTYSLGYNYNLSKRTDLYAVASYTTNWAFLDNAKATEVNMGIRHRF</sequence>
<protein>
    <submittedName>
        <fullName evidence="13">Outer membrane porin protein</fullName>
    </submittedName>
</protein>
<keyword evidence="14" id="KW-1185">Reference proteome</keyword>
<evidence type="ECO:0000313" key="14">
    <source>
        <dbReference type="Proteomes" id="UP000494108"/>
    </source>
</evidence>
<dbReference type="InterPro" id="IPR002299">
    <property type="entry name" value="Porin_Neis"/>
</dbReference>
<evidence type="ECO:0000313" key="13">
    <source>
        <dbReference type="EMBL" id="CAB3634718.1"/>
    </source>
</evidence>
<dbReference type="AlphaFoldDB" id="A0A6S6YPB6"/>
<organism evidence="13 14">
    <name type="scientific">Achromobacter pestifer</name>
    <dbReference type="NCBI Taxonomy" id="1353889"/>
    <lineage>
        <taxon>Bacteria</taxon>
        <taxon>Pseudomonadati</taxon>
        <taxon>Pseudomonadota</taxon>
        <taxon>Betaproteobacteria</taxon>
        <taxon>Burkholderiales</taxon>
        <taxon>Alcaligenaceae</taxon>
        <taxon>Achromobacter</taxon>
    </lineage>
</organism>
<evidence type="ECO:0000256" key="5">
    <source>
        <dbReference type="ARBA" id="ARBA00022692"/>
    </source>
</evidence>
<comment type="subunit">
    <text evidence="2">Homotrimer.</text>
</comment>
<reference evidence="13 14" key="1">
    <citation type="submission" date="2020-04" db="EMBL/GenBank/DDBJ databases">
        <authorList>
            <person name="De Canck E."/>
        </authorList>
    </citation>
    <scope>NUCLEOTIDE SEQUENCE [LARGE SCALE GENOMIC DNA]</scope>
    <source>
        <strain evidence="13 14">LMG 3431</strain>
    </source>
</reference>
<gene>
    <name evidence="13" type="ORF">LMG3431_01416</name>
</gene>
<dbReference type="GO" id="GO:0015288">
    <property type="term" value="F:porin activity"/>
    <property type="evidence" value="ECO:0007669"/>
    <property type="project" value="UniProtKB-KW"/>
</dbReference>
<dbReference type="GO" id="GO:0009279">
    <property type="term" value="C:cell outer membrane"/>
    <property type="evidence" value="ECO:0007669"/>
    <property type="project" value="UniProtKB-SubCell"/>
</dbReference>
<proteinExistence type="predicted"/>
<name>A0A6S6YPB6_9BURK</name>
<evidence type="ECO:0000256" key="10">
    <source>
        <dbReference type="ARBA" id="ARBA00023237"/>
    </source>
</evidence>
<evidence type="ECO:0000256" key="2">
    <source>
        <dbReference type="ARBA" id="ARBA00011233"/>
    </source>
</evidence>
<evidence type="ECO:0000256" key="9">
    <source>
        <dbReference type="ARBA" id="ARBA00023136"/>
    </source>
</evidence>
<dbReference type="InterPro" id="IPR023614">
    <property type="entry name" value="Porin_dom_sf"/>
</dbReference>
<dbReference type="Proteomes" id="UP000494108">
    <property type="component" value="Unassembled WGS sequence"/>
</dbReference>
<keyword evidence="3" id="KW-0813">Transport</keyword>
<dbReference type="RefSeq" id="WP_175173771.1">
    <property type="nucleotide sequence ID" value="NZ_CADIJX010000002.1"/>
</dbReference>
<dbReference type="GO" id="GO:0034220">
    <property type="term" value="P:monoatomic ion transmembrane transport"/>
    <property type="evidence" value="ECO:0007669"/>
    <property type="project" value="InterPro"/>
</dbReference>
<evidence type="ECO:0000256" key="7">
    <source>
        <dbReference type="ARBA" id="ARBA00023065"/>
    </source>
</evidence>
<feature type="domain" description="Porin" evidence="12">
    <location>
        <begin position="7"/>
        <end position="364"/>
    </location>
</feature>
<dbReference type="GO" id="GO:0046930">
    <property type="term" value="C:pore complex"/>
    <property type="evidence" value="ECO:0007669"/>
    <property type="project" value="UniProtKB-KW"/>
</dbReference>
<keyword evidence="6 11" id="KW-0732">Signal</keyword>
<dbReference type="Gene3D" id="2.40.160.10">
    <property type="entry name" value="Porin"/>
    <property type="match status" value="1"/>
</dbReference>
<dbReference type="EMBL" id="CADIJX010000002">
    <property type="protein sequence ID" value="CAB3634718.1"/>
    <property type="molecule type" value="Genomic_DNA"/>
</dbReference>
<keyword evidence="5" id="KW-0812">Transmembrane</keyword>
<dbReference type="InterPro" id="IPR001702">
    <property type="entry name" value="Porin_Gram-ve"/>
</dbReference>
<dbReference type="InterPro" id="IPR033900">
    <property type="entry name" value="Gram_neg_porin_domain"/>
</dbReference>
<feature type="chain" id="PRO_5028845207" evidence="11">
    <location>
        <begin position="20"/>
        <end position="384"/>
    </location>
</feature>
<feature type="signal peptide" evidence="11">
    <location>
        <begin position="1"/>
        <end position="19"/>
    </location>
</feature>
<comment type="subcellular location">
    <subcellularLocation>
        <location evidence="1">Cell outer membrane</location>
        <topology evidence="1">Multi-pass membrane protein</topology>
    </subcellularLocation>
</comment>
<keyword evidence="9" id="KW-0472">Membrane</keyword>
<accession>A0A6S6YPB6</accession>
<evidence type="ECO:0000256" key="6">
    <source>
        <dbReference type="ARBA" id="ARBA00022729"/>
    </source>
</evidence>
<dbReference type="Pfam" id="PF13609">
    <property type="entry name" value="Porin_4"/>
    <property type="match status" value="1"/>
</dbReference>
<evidence type="ECO:0000256" key="11">
    <source>
        <dbReference type="SAM" id="SignalP"/>
    </source>
</evidence>
<dbReference type="PRINTS" id="PR00182">
    <property type="entry name" value="ECOLNEIPORIN"/>
</dbReference>
<keyword evidence="4" id="KW-1134">Transmembrane beta strand</keyword>
<evidence type="ECO:0000259" key="12">
    <source>
        <dbReference type="Pfam" id="PF13609"/>
    </source>
</evidence>
<evidence type="ECO:0000256" key="3">
    <source>
        <dbReference type="ARBA" id="ARBA00022448"/>
    </source>
</evidence>
<dbReference type="PANTHER" id="PTHR34501:SF9">
    <property type="entry name" value="MAJOR OUTER MEMBRANE PROTEIN P.IA"/>
    <property type="match status" value="1"/>
</dbReference>